<evidence type="ECO:0000313" key="3">
    <source>
        <dbReference type="Proteomes" id="UP000186004"/>
    </source>
</evidence>
<name>A0A1N6W467_9ACTN</name>
<accession>A0A1N6W467</accession>
<dbReference type="EMBL" id="FTNF01000004">
    <property type="protein sequence ID" value="SIQ84696.1"/>
    <property type="molecule type" value="Genomic_DNA"/>
</dbReference>
<proteinExistence type="predicted"/>
<dbReference type="Proteomes" id="UP000186004">
    <property type="component" value="Unassembled WGS sequence"/>
</dbReference>
<protein>
    <submittedName>
        <fullName evidence="2">Uncharacterized protein</fullName>
    </submittedName>
</protein>
<dbReference type="AlphaFoldDB" id="A0A1N6W467"/>
<evidence type="ECO:0000313" key="2">
    <source>
        <dbReference type="EMBL" id="SIQ84696.1"/>
    </source>
</evidence>
<organism evidence="2 3">
    <name type="scientific">Micromonospora avicenniae</name>
    <dbReference type="NCBI Taxonomy" id="1198245"/>
    <lineage>
        <taxon>Bacteria</taxon>
        <taxon>Bacillati</taxon>
        <taxon>Actinomycetota</taxon>
        <taxon>Actinomycetes</taxon>
        <taxon>Micromonosporales</taxon>
        <taxon>Micromonosporaceae</taxon>
        <taxon>Micromonospora</taxon>
    </lineage>
</organism>
<evidence type="ECO:0000256" key="1">
    <source>
        <dbReference type="SAM" id="MobiDB-lite"/>
    </source>
</evidence>
<sequence length="56" mass="6014">MSATSQVNARAPFRPRQTHIETAPKLTSPNKVTVSQTLVKKPPCPSPAARTTNKAT</sequence>
<feature type="region of interest" description="Disordered" evidence="1">
    <location>
        <begin position="1"/>
        <end position="56"/>
    </location>
</feature>
<keyword evidence="3" id="KW-1185">Reference proteome</keyword>
<feature type="compositionally biased region" description="Polar residues" evidence="1">
    <location>
        <begin position="25"/>
        <end position="38"/>
    </location>
</feature>
<gene>
    <name evidence="2" type="ORF">SAMN05444858_104349</name>
</gene>
<reference evidence="2 3" key="1">
    <citation type="submission" date="2017-01" db="EMBL/GenBank/DDBJ databases">
        <authorList>
            <person name="Mah S.A."/>
            <person name="Swanson W.J."/>
            <person name="Moy G.W."/>
            <person name="Vacquier V.D."/>
        </authorList>
    </citation>
    <scope>NUCLEOTIDE SEQUENCE [LARGE SCALE GENOMIC DNA]</scope>
    <source>
        <strain evidence="2 3">DSM 45758</strain>
    </source>
</reference>